<feature type="region of interest" description="Disordered" evidence="5">
    <location>
        <begin position="1852"/>
        <end position="2059"/>
    </location>
</feature>
<dbReference type="GO" id="GO:0000774">
    <property type="term" value="F:adenyl-nucleotide exchange factor activity"/>
    <property type="evidence" value="ECO:0007669"/>
    <property type="project" value="InterPro"/>
</dbReference>
<dbReference type="CDD" id="cd00446">
    <property type="entry name" value="GrpE"/>
    <property type="match status" value="1"/>
</dbReference>
<feature type="compositionally biased region" description="Low complexity" evidence="5">
    <location>
        <begin position="1203"/>
        <end position="1212"/>
    </location>
</feature>
<evidence type="ECO:0000313" key="7">
    <source>
        <dbReference type="EMBL" id="GEU28125.1"/>
    </source>
</evidence>
<dbReference type="SUPFAM" id="SSF100934">
    <property type="entry name" value="Heat shock protein 70kD (HSP70), C-terminal subdomain"/>
    <property type="match status" value="1"/>
</dbReference>
<feature type="compositionally biased region" description="Basic residues" evidence="5">
    <location>
        <begin position="1997"/>
        <end position="2008"/>
    </location>
</feature>
<dbReference type="Gene3D" id="2.30.22.10">
    <property type="entry name" value="Head domain of nucleotide exchange factor GrpE"/>
    <property type="match status" value="1"/>
</dbReference>
<dbReference type="Gene3D" id="3.40.50.300">
    <property type="entry name" value="P-loop containing nucleotide triphosphate hydrolases"/>
    <property type="match status" value="1"/>
</dbReference>
<feature type="compositionally biased region" description="Gly residues" evidence="5">
    <location>
        <begin position="3327"/>
        <end position="3341"/>
    </location>
</feature>
<dbReference type="FunFam" id="1.20.1270.10:FF:000001">
    <property type="entry name" value="Molecular chaperone DnaK"/>
    <property type="match status" value="1"/>
</dbReference>
<feature type="region of interest" description="Disordered" evidence="5">
    <location>
        <begin position="198"/>
        <end position="225"/>
    </location>
</feature>
<feature type="region of interest" description="Disordered" evidence="5">
    <location>
        <begin position="2269"/>
        <end position="2300"/>
    </location>
</feature>
<feature type="region of interest" description="Disordered" evidence="5">
    <location>
        <begin position="59"/>
        <end position="80"/>
    </location>
</feature>
<feature type="compositionally biased region" description="Low complexity" evidence="5">
    <location>
        <begin position="130"/>
        <end position="146"/>
    </location>
</feature>
<keyword evidence="2" id="KW-0547">Nucleotide-binding</keyword>
<dbReference type="Pfam" id="PF00012">
    <property type="entry name" value="HSP70"/>
    <property type="match status" value="1"/>
</dbReference>
<dbReference type="FunFam" id="3.30.420.40:FF:000004">
    <property type="entry name" value="Molecular chaperone DnaK"/>
    <property type="match status" value="1"/>
</dbReference>
<feature type="compositionally biased region" description="Basic residues" evidence="5">
    <location>
        <begin position="59"/>
        <end position="69"/>
    </location>
</feature>
<dbReference type="EMBL" id="BKCJ010000001">
    <property type="protein sequence ID" value="GEU28125.1"/>
    <property type="molecule type" value="Genomic_DNA"/>
</dbReference>
<feature type="compositionally biased region" description="Basic residues" evidence="5">
    <location>
        <begin position="1502"/>
        <end position="1529"/>
    </location>
</feature>
<feature type="region of interest" description="Disordered" evidence="5">
    <location>
        <begin position="130"/>
        <end position="156"/>
    </location>
</feature>
<evidence type="ECO:0000256" key="2">
    <source>
        <dbReference type="ARBA" id="ARBA00022741"/>
    </source>
</evidence>
<feature type="compositionally biased region" description="Basic and acidic residues" evidence="5">
    <location>
        <begin position="3348"/>
        <end position="3365"/>
    </location>
</feature>
<dbReference type="NCBIfam" id="NF010738">
    <property type="entry name" value="PRK14140.1"/>
    <property type="match status" value="1"/>
</dbReference>
<dbReference type="InterPro" id="IPR018181">
    <property type="entry name" value="Heat_shock_70_CS"/>
</dbReference>
<dbReference type="Gene3D" id="2.60.34.10">
    <property type="entry name" value="Substrate Binding Domain Of DNAk, Chain A, domain 1"/>
    <property type="match status" value="1"/>
</dbReference>
<dbReference type="InterPro" id="IPR000740">
    <property type="entry name" value="GrpE"/>
</dbReference>
<sequence length="3365" mass="357567">MRWPSRSSRAGWPCRKRSGASRPLPPCRRCRTPCLHWPWRAGAPLAGTAWRQRLRPGLRGRAAGRHGGRGQRALESQFRPAPDCRVSVHGAGARPVPAQRYARPAGQPPAARYGPPDLCRHHACCNQRRPAGGVRRAGHRPAAGAGRARGGPVGSRDGGRACRGVLQHILFDAAAADGLAGADGHDCRRHAVGRDDVGARRAGDGRRGGRAGGGGHIDAGGQTAPPAVRGDRLCVGGVADAGRAGVSHGRRLAGAASWGAGRRAAAVTGDRVGRPDGPDGDCRHDDRNRHSQACVRYAEACCLVFQAAAGAVEAALDQLDLVAVGIGDERDHGAAALDRTGLAGDGAAIGAHRFGRGVNIFGRDGNVAIGRAHVVAGGAVVIRQLQLGMVGIGAVAQERQRVLVLGIVAGAQQGHAQHLGVEIDGSLKRGVQRDLGLEQLRYRAVDLGFLRGLVELGLVGAGDGGAQRQVHLGDGKAAIDLVERDGGRGFQLLRGHAGLGQNAGQGHRVATGVGRADQFLGIGAGTVFEAGLETVRSVGEDAGLGGNAADAILEATAPDCRTAMLTAHRARLVHRHADRAALRLALGVEEAGQEVLRRAGRLTVGKRHVHDLVAAVRLAVPRAVLADEGAALVRLRQQLGVIKHQAQRCRVGAHRVVGRDGLGHQVRLGRLDAGIDVLAEVAVGPAVEAAVAHRGQVVGHEVVTELVAFVDDRPQRLGGGFKAHAVRIAQAGGKQARLAGGNVELPDGRAAFFLFHAVLADIAVGADGHVQLLAVRAGNDVLGPMVIAGAGRQVHDLGAGGRDGGVAFLVREAHHGVAVGHVQVVAHQRHAERRVEAFQEHGAGLRHALGVDAAQQRDAVGGLGHGARLFHLVLHDFPLDALAVVGLGRGVGFRHQHVAVGQRVEPARMVEAARIRGDRKAGGRTRGFLLGPAVDRGHVDGGDQRTVGLGQYRVGAEADRRVGGGLARGGIFHMLGAGLVVQVGIDHAAVDVGGGLFHDAALGRLLAFGRFVAFVRQALHAVVRDLCVGVDFFLLRHVTLRHFSYTRCRHERCCERTGPGVSQLRCRRHRPLLRQLRPGGAPAPRQHPRIPARIHRPLRGARRQAVGDIETVDPAARRADQRIHAGPARALRAAAAHLSDLQRDFLRAAQALRRLRPAHDAGGAQGRQPAGSGGDHRVRPGRAGRRRHRRGAQGLAHHRAKSTGAAAHAAGTTGQGVQGRHPALRAVRHLLPDARVCAAAEDTVPGLGPQVWRAHAVCAAHQRVCLPDFFADPPDPGRAGRLRAMGVAAGLPTVGHAPRVPPQPLRHVLALGGADVLLHGGHRAGGPGVGHHRTDERALTCRDRERALSVTLLRVAAANFCRDCYDYHARRLSHHRTGRAQEYRRHCRFGRQRGRFPAGRRLHGGAGRTDGARPGAPFCRHAQRHGRRNRRRLRPCHRHGRRRHHAGHRAPAGAVRRAADRHQPGPAGLYYRHSARRHVRRAHPHAGRQLPGRTPHPARGQRAPRRRQHPPGPGRQRRGGLARRRRRHGGTAGRCRWPVHVQPALGRPDHFYRHRVDGLCAVGRRPAAAPEPGRRGAGAHCPARAVQPAHRAARVERDHGGNRARARYQRQFRHADLCQPDAARPDRDPAFAAHDQLPASGKLELLPHLARKAALERASMLRTLSIRDFVIVDSIELEFSAGFTVFTGETGAGKSILIDALTLALGGRGDASVVREGAAKADITADFSPTAQAGEWLQAHEFAVEEGGALLRRVIDNAGRSKAYINGVAATAAQLRELGDLLVDIHGQHAHQSLMKTDAQRALLDGQAGAAADTRAVAAAYKAWRAVAKQLEEFETNAANVLYERERLEWQPARRRAGSADRAVGGGRASDHLAAGVTESKAGQAGRGGHGLAGRGGPDRAGAHPAAGSRVCDQRLPGPGGPRSRTAALGGSAHGCDPLGRPQVPRDRRGPGRRVRQTGRTAGAAGRRQRRRRLAQARGQTQGRVPGGGQKTDCRAHPRRPPAGRRRHQGDAGPEHDGRALRHCAQSRRARRARRGASGIPGGRPRGRGGAAAGQGGVRRRAGADLAGHFRDHVQGGHHAHPDFRRGRQRHRRRRGRGGGAPAAPAGPGTASAVRDPLAAGGQPGRPAFPGCQAHPGQRQDGVAHRRARHPGPGGRGGAHAGRPGNHGHHAPARARAVGVVIRTSNAGAAPHAASDPDRRRRRGAGQPGHARRPDPFLRAPLPQGVSVRPPGGGNSARGLVVHPQPDHPAVPFGPVGQEIRDHLDRGGLAAQGQHGCPGRQADRRFGRPRPPGPDGGHGHALRFAVAARRAGQAQGRRPRPHPDPARLSAVFGHHDRLDLRRCVQALRLVAARFRAHALGAPWPTGKAGAEFSRRAQAHPDAGRPVPLRMPEDGASAGDCPAPQARAVRGDVPVALWQGRMAAAVHGAHGGPAGARRRQAHRRAVPGLYQRLPGNAGRNLDGNGAVRVRRAPQGRRSGTRCRPGARRRRLNPPKGRGLPPNWVGPLAVCGVVATIPQSALAGVECQPVKIPSLSLQMQDQENQAVPHPEAAAPDAAAPSTPDLQSSLEEQLASTEARLAETHDAFMRAKADCENMRRRAQEDVAKAHKFAVESFAEAMVPVKDSLEMALKVESPSIESLKEGVEMTLKQLNAAFEKNRLLEILPAQGDKLDPNKHQAVAVVPADQEANTVVTVLQKGYMIADRLLRPAIVTAAQAKIIGIDLGTTNSCVSIMENGQPKVIENAEGARTTPSIIAYQEDGEILVGSPAKRQAVTNPKNTLFAVKRLIGRKFDEKEVQKDIGLMPYTITKADNGDAWIGVRDKKLAPQQISAEVLRKMKKTAEDYLGEEVTEAVITVPAYFNDSQRQATKDAGRIAGLDVKRIINEPTAAALAFGLDKNEKGDRKIAVYDLGGGTFDVSIIEIADVDGEKQFEVLATNGDTFLGGEDFDQRIIDYIIDEFKKINGLDLKKDPIALQRIKASAERAKIELSSSQQTEINEPYIAMANGAPVHLTLKMTRAKLESLVEELIVATIEPCRTAIKDAGVKVSDIDDIILVGGMTRMPKVQEKVKEFFGKEPRKDVNPDEAVAVGAAIQGSVLSGERKDLLLLDVTPLSLGIETLGGVMTKMIHKNTTIPTKFSQVFSTADDNQPAVTIKVYQGEREIAAGNKGLGEFNLEGIPPASRGTPQIEVTFDIDANGILHVGAKDKATGKENKITIKANSGLTEAEIQKMVKDAELNAEEDKKVKELAESRNQADALVHSTRKSLTEYGDKLEAGEKEAIETAITDLEGSIKSGDKADIDAKVASLTTASQKLGEKMYADMQAQQAAGGEGAGAAGGQGAAGAGAEQAKPQDDVVDADFKEVKDSK</sequence>
<feature type="region of interest" description="Disordered" evidence="5">
    <location>
        <begin position="2072"/>
        <end position="2172"/>
    </location>
</feature>
<feature type="compositionally biased region" description="Basic residues" evidence="5">
    <location>
        <begin position="2467"/>
        <end position="2491"/>
    </location>
</feature>
<feature type="compositionally biased region" description="Basic residues" evidence="5">
    <location>
        <begin position="1179"/>
        <end position="1201"/>
    </location>
</feature>
<dbReference type="SUPFAM" id="SSF51064">
    <property type="entry name" value="Head domain of nucleotide exchange factor GrpE"/>
    <property type="match status" value="1"/>
</dbReference>
<dbReference type="InterPro" id="IPR009012">
    <property type="entry name" value="GrpE_head"/>
</dbReference>
<dbReference type="GO" id="GO:0005524">
    <property type="term" value="F:ATP binding"/>
    <property type="evidence" value="ECO:0007669"/>
    <property type="project" value="UniProtKB-KW"/>
</dbReference>
<dbReference type="Gene3D" id="1.20.1270.10">
    <property type="match status" value="1"/>
</dbReference>
<dbReference type="NCBIfam" id="NF001413">
    <property type="entry name" value="PRK00290.1"/>
    <property type="match status" value="1"/>
</dbReference>
<dbReference type="GO" id="GO:0042803">
    <property type="term" value="F:protein homodimerization activity"/>
    <property type="evidence" value="ECO:0007669"/>
    <property type="project" value="InterPro"/>
</dbReference>
<dbReference type="Gene3D" id="3.90.640.10">
    <property type="entry name" value="Actin, Chain A, domain 4"/>
    <property type="match status" value="1"/>
</dbReference>
<feature type="compositionally biased region" description="Gly residues" evidence="5">
    <location>
        <begin position="1885"/>
        <end position="1896"/>
    </location>
</feature>
<dbReference type="CDD" id="cd03241">
    <property type="entry name" value="ABC_RecN"/>
    <property type="match status" value="1"/>
</dbReference>
<name>A0A699GJ38_TANCI</name>
<comment type="caution">
    <text evidence="7">The sequence shown here is derived from an EMBL/GenBank/DDBJ whole genome shotgun (WGS) entry which is preliminary data.</text>
</comment>
<feature type="compositionally biased region" description="Basic and acidic residues" evidence="5">
    <location>
        <begin position="2009"/>
        <end position="2020"/>
    </location>
</feature>
<dbReference type="GO" id="GO:0051087">
    <property type="term" value="F:protein-folding chaperone binding"/>
    <property type="evidence" value="ECO:0007669"/>
    <property type="project" value="InterPro"/>
</dbReference>
<dbReference type="SUPFAM" id="SSF53067">
    <property type="entry name" value="Actin-like ATPase domain"/>
    <property type="match status" value="2"/>
</dbReference>
<feature type="compositionally biased region" description="Basic residues" evidence="5">
    <location>
        <begin position="1473"/>
        <end position="1486"/>
    </location>
</feature>
<dbReference type="InterPro" id="IPR013126">
    <property type="entry name" value="Hsp_70_fam"/>
</dbReference>
<evidence type="ECO:0000256" key="5">
    <source>
        <dbReference type="SAM" id="MobiDB-lite"/>
    </source>
</evidence>
<dbReference type="SUPFAM" id="SSF58014">
    <property type="entry name" value="Coiled-coil domain of nucleotide exchange factor GrpE"/>
    <property type="match status" value="1"/>
</dbReference>
<dbReference type="InterPro" id="IPR012725">
    <property type="entry name" value="Chaperone_DnaK"/>
</dbReference>
<evidence type="ECO:0000256" key="4">
    <source>
        <dbReference type="ARBA" id="ARBA00023186"/>
    </source>
</evidence>
<keyword evidence="7" id="KW-0346">Stress response</keyword>
<keyword evidence="4" id="KW-0143">Chaperone</keyword>
<evidence type="ECO:0000259" key="6">
    <source>
        <dbReference type="Pfam" id="PF13476"/>
    </source>
</evidence>
<dbReference type="InterPro" id="IPR029048">
    <property type="entry name" value="HSP70_C_sf"/>
</dbReference>
<dbReference type="FunFam" id="3.90.640.10:FF:000003">
    <property type="entry name" value="Molecular chaperone DnaK"/>
    <property type="match status" value="1"/>
</dbReference>
<dbReference type="Pfam" id="PF01025">
    <property type="entry name" value="GrpE"/>
    <property type="match status" value="1"/>
</dbReference>
<comment type="similarity">
    <text evidence="1">Belongs to the GrpE family.</text>
</comment>
<dbReference type="PROSITE" id="PS01036">
    <property type="entry name" value="HSP70_3"/>
    <property type="match status" value="1"/>
</dbReference>
<feature type="region of interest" description="Disordered" evidence="5">
    <location>
        <begin position="1395"/>
        <end position="1534"/>
    </location>
</feature>
<dbReference type="GO" id="GO:0016887">
    <property type="term" value="F:ATP hydrolysis activity"/>
    <property type="evidence" value="ECO:0007669"/>
    <property type="project" value="InterPro"/>
</dbReference>
<feature type="compositionally biased region" description="Basic residues" evidence="5">
    <location>
        <begin position="1421"/>
        <end position="1448"/>
    </location>
</feature>
<dbReference type="Gene3D" id="3.90.20.20">
    <property type="match status" value="1"/>
</dbReference>
<feature type="region of interest" description="Disordered" evidence="5">
    <location>
        <begin position="2537"/>
        <end position="2563"/>
    </location>
</feature>
<dbReference type="SUPFAM" id="SSF52540">
    <property type="entry name" value="P-loop containing nucleoside triphosphate hydrolases"/>
    <property type="match status" value="1"/>
</dbReference>
<dbReference type="FunFam" id="2.60.34.10:FF:000014">
    <property type="entry name" value="Chaperone protein DnaK HSP70"/>
    <property type="match status" value="1"/>
</dbReference>
<dbReference type="NCBIfam" id="NF003520">
    <property type="entry name" value="PRK05183.1"/>
    <property type="match status" value="1"/>
</dbReference>
<dbReference type="HAMAP" id="MF_00332">
    <property type="entry name" value="DnaK"/>
    <property type="match status" value="1"/>
</dbReference>
<protein>
    <submittedName>
        <fullName evidence="7">Heat shock 70 kDa protein, mitochondrial</fullName>
    </submittedName>
</protein>
<dbReference type="SUPFAM" id="SSF100920">
    <property type="entry name" value="Heat shock protein 70kD (HSP70), peptide-binding domain"/>
    <property type="match status" value="1"/>
</dbReference>
<dbReference type="NCBIfam" id="NF010737">
    <property type="entry name" value="PRK14139.1"/>
    <property type="match status" value="1"/>
</dbReference>
<dbReference type="InterPro" id="IPR027417">
    <property type="entry name" value="P-loop_NTPase"/>
</dbReference>
<feature type="region of interest" description="Disordered" evidence="5">
    <location>
        <begin position="2187"/>
        <end position="2236"/>
    </location>
</feature>
<feature type="region of interest" description="Disordered" evidence="5">
    <location>
        <begin position="3321"/>
        <end position="3365"/>
    </location>
</feature>
<dbReference type="NCBIfam" id="TIGR02350">
    <property type="entry name" value="prok_dnaK"/>
    <property type="match status" value="1"/>
</dbReference>
<dbReference type="PROSITE" id="PS00297">
    <property type="entry name" value="HSP70_1"/>
    <property type="match status" value="1"/>
</dbReference>
<feature type="compositionally biased region" description="Basic and acidic residues" evidence="5">
    <location>
        <begin position="198"/>
        <end position="207"/>
    </location>
</feature>
<dbReference type="GO" id="GO:0140662">
    <property type="term" value="F:ATP-dependent protein folding chaperone"/>
    <property type="evidence" value="ECO:0007669"/>
    <property type="project" value="InterPro"/>
</dbReference>
<accession>A0A699GJ38</accession>
<dbReference type="CDD" id="cd10234">
    <property type="entry name" value="ASKHA_NBD_HSP70_DnaK-like"/>
    <property type="match status" value="1"/>
</dbReference>
<gene>
    <name evidence="7" type="ORF">Tci_000103</name>
</gene>
<feature type="compositionally biased region" description="Basic and acidic residues" evidence="5">
    <location>
        <begin position="2072"/>
        <end position="2086"/>
    </location>
</feature>
<dbReference type="InterPro" id="IPR043129">
    <property type="entry name" value="ATPase_NBD"/>
</dbReference>
<dbReference type="InterPro" id="IPR038729">
    <property type="entry name" value="Rad50/SbcC_AAA"/>
</dbReference>
<keyword evidence="3" id="KW-0067">ATP-binding</keyword>
<reference evidence="7" key="1">
    <citation type="journal article" date="2019" name="Sci. Rep.">
        <title>Draft genome of Tanacetum cinerariifolium, the natural source of mosquito coil.</title>
        <authorList>
            <person name="Yamashiro T."/>
            <person name="Shiraishi A."/>
            <person name="Satake H."/>
            <person name="Nakayama K."/>
        </authorList>
    </citation>
    <scope>NUCLEOTIDE SEQUENCE</scope>
</reference>
<dbReference type="FunFam" id="3.30.30.30:FF:000003">
    <property type="entry name" value="Heat shock protein 9"/>
    <property type="match status" value="1"/>
</dbReference>
<feature type="region of interest" description="Disordered" evidence="5">
    <location>
        <begin position="1157"/>
        <end position="1220"/>
    </location>
</feature>
<dbReference type="GO" id="GO:0051082">
    <property type="term" value="F:unfolded protein binding"/>
    <property type="evidence" value="ECO:0007669"/>
    <property type="project" value="InterPro"/>
</dbReference>
<feature type="region of interest" description="Disordered" evidence="5">
    <location>
        <begin position="2450"/>
        <end position="2498"/>
    </location>
</feature>
<dbReference type="GO" id="GO:0006302">
    <property type="term" value="P:double-strand break repair"/>
    <property type="evidence" value="ECO:0007669"/>
    <property type="project" value="InterPro"/>
</dbReference>
<evidence type="ECO:0000256" key="3">
    <source>
        <dbReference type="ARBA" id="ARBA00022840"/>
    </source>
</evidence>
<dbReference type="GO" id="GO:0009408">
    <property type="term" value="P:response to heat"/>
    <property type="evidence" value="ECO:0007669"/>
    <property type="project" value="UniProtKB-ARBA"/>
</dbReference>
<feature type="region of interest" description="Disordered" evidence="5">
    <location>
        <begin position="1"/>
        <end position="23"/>
    </location>
</feature>
<feature type="compositionally biased region" description="Basic residues" evidence="5">
    <location>
        <begin position="2087"/>
        <end position="2097"/>
    </location>
</feature>
<dbReference type="PROSITE" id="PS00329">
    <property type="entry name" value="HSP70_2"/>
    <property type="match status" value="1"/>
</dbReference>
<feature type="domain" description="Rad50/SbcC-type AAA" evidence="6">
    <location>
        <begin position="1664"/>
        <end position="1727"/>
    </location>
</feature>
<proteinExistence type="inferred from homology"/>
<feature type="compositionally biased region" description="Gly residues" evidence="5">
    <location>
        <begin position="2039"/>
        <end position="2057"/>
    </location>
</feature>
<dbReference type="Gene3D" id="3.30.420.40">
    <property type="match status" value="2"/>
</dbReference>
<dbReference type="PRINTS" id="PR00301">
    <property type="entry name" value="HEATSHOCK70"/>
</dbReference>
<feature type="compositionally biased region" description="Basic residues" evidence="5">
    <location>
        <begin position="2021"/>
        <end position="2035"/>
    </location>
</feature>
<dbReference type="InterPro" id="IPR029047">
    <property type="entry name" value="HSP70_peptide-bd_sf"/>
</dbReference>
<organism evidence="7">
    <name type="scientific">Tanacetum cinerariifolium</name>
    <name type="common">Dalmatian daisy</name>
    <name type="synonym">Chrysanthemum cinerariifolium</name>
    <dbReference type="NCBI Taxonomy" id="118510"/>
    <lineage>
        <taxon>Eukaryota</taxon>
        <taxon>Viridiplantae</taxon>
        <taxon>Streptophyta</taxon>
        <taxon>Embryophyta</taxon>
        <taxon>Tracheophyta</taxon>
        <taxon>Spermatophyta</taxon>
        <taxon>Magnoliopsida</taxon>
        <taxon>eudicotyledons</taxon>
        <taxon>Gunneridae</taxon>
        <taxon>Pentapetalae</taxon>
        <taxon>asterids</taxon>
        <taxon>campanulids</taxon>
        <taxon>Asterales</taxon>
        <taxon>Asteraceae</taxon>
        <taxon>Asteroideae</taxon>
        <taxon>Anthemideae</taxon>
        <taxon>Anthemidinae</taxon>
        <taxon>Tanacetum</taxon>
    </lineage>
</organism>
<evidence type="ECO:0000256" key="1">
    <source>
        <dbReference type="ARBA" id="ARBA00009054"/>
    </source>
</evidence>
<dbReference type="Pfam" id="PF13476">
    <property type="entry name" value="AAA_23"/>
    <property type="match status" value="1"/>
</dbReference>
<feature type="compositionally biased region" description="Low complexity" evidence="5">
    <location>
        <begin position="2544"/>
        <end position="2561"/>
    </location>
</feature>
<dbReference type="InterPro" id="IPR013805">
    <property type="entry name" value="GrpE_CC"/>
</dbReference>
<dbReference type="PANTHER" id="PTHR19375">
    <property type="entry name" value="HEAT SHOCK PROTEIN 70KDA"/>
    <property type="match status" value="1"/>
</dbReference>
<dbReference type="HAMAP" id="MF_01151">
    <property type="entry name" value="GrpE"/>
    <property type="match status" value="1"/>
</dbReference>